<gene>
    <name evidence="2" type="ORF">SAMN05444371_1558</name>
</gene>
<keyword evidence="3" id="KW-1185">Reference proteome</keyword>
<feature type="domain" description="NadR/Ttd14 AAA" evidence="1">
    <location>
        <begin position="18"/>
        <end position="178"/>
    </location>
</feature>
<dbReference type="OrthoDB" id="5638848at2"/>
<dbReference type="STRING" id="216903.SAMN05444371_1558"/>
<proteinExistence type="predicted"/>
<dbReference type="InterPro" id="IPR027417">
    <property type="entry name" value="P-loop_NTPase"/>
</dbReference>
<organism evidence="2 3">
    <name type="scientific">Epilithonimonas mollis</name>
    <dbReference type="NCBI Taxonomy" id="216903"/>
    <lineage>
        <taxon>Bacteria</taxon>
        <taxon>Pseudomonadati</taxon>
        <taxon>Bacteroidota</taxon>
        <taxon>Flavobacteriia</taxon>
        <taxon>Flavobacteriales</taxon>
        <taxon>Weeksellaceae</taxon>
        <taxon>Chryseobacterium group</taxon>
        <taxon>Epilithonimonas</taxon>
    </lineage>
</organism>
<reference evidence="3" key="1">
    <citation type="submission" date="2016-11" db="EMBL/GenBank/DDBJ databases">
        <authorList>
            <person name="Varghese N."/>
            <person name="Submissions S."/>
        </authorList>
    </citation>
    <scope>NUCLEOTIDE SEQUENCE [LARGE SCALE GENOMIC DNA]</scope>
    <source>
        <strain evidence="3">DSM 18016</strain>
    </source>
</reference>
<dbReference type="Gene3D" id="3.40.50.300">
    <property type="entry name" value="P-loop containing nucleotide triphosphate hydrolases"/>
    <property type="match status" value="1"/>
</dbReference>
<dbReference type="RefSeq" id="WP_034871875.1">
    <property type="nucleotide sequence ID" value="NZ_FRAM01000002.1"/>
</dbReference>
<dbReference type="GeneID" id="93134765"/>
<evidence type="ECO:0000313" key="2">
    <source>
        <dbReference type="EMBL" id="SHK24687.1"/>
    </source>
</evidence>
<dbReference type="Pfam" id="PF13521">
    <property type="entry name" value="AAA_28"/>
    <property type="match status" value="1"/>
</dbReference>
<name>A0A1M6QX86_9FLAO</name>
<evidence type="ECO:0000313" key="3">
    <source>
        <dbReference type="Proteomes" id="UP000184498"/>
    </source>
</evidence>
<protein>
    <submittedName>
        <fullName evidence="2">Predicted ATPase</fullName>
    </submittedName>
</protein>
<accession>A0A1M6QX86</accession>
<sequence length="186" mass="21489">MNHITDSKIKHSNETNWYVITGGPSTGKTTTIDLLQKQGYLTTIEHARHYIDTMHNEGNSVEEIRSNKTKFQLGVLDMQIAQEGSLNKEDMVFLDRAIPDAMAYYQFLNLDYDEKLLNAVNGVSYKKIFILDRLPFTKDYARTENEDDQKLIHQLIIESYTNLGFTIVFVPVLPPEERVKFILDNL</sequence>
<dbReference type="EMBL" id="FRAM01000002">
    <property type="protein sequence ID" value="SHK24687.1"/>
    <property type="molecule type" value="Genomic_DNA"/>
</dbReference>
<dbReference type="Proteomes" id="UP000184498">
    <property type="component" value="Unassembled WGS sequence"/>
</dbReference>
<dbReference type="InterPro" id="IPR038727">
    <property type="entry name" value="NadR/Ttd14_AAA_dom"/>
</dbReference>
<evidence type="ECO:0000259" key="1">
    <source>
        <dbReference type="Pfam" id="PF13521"/>
    </source>
</evidence>
<dbReference type="SUPFAM" id="SSF52540">
    <property type="entry name" value="P-loop containing nucleoside triphosphate hydrolases"/>
    <property type="match status" value="1"/>
</dbReference>
<dbReference type="AlphaFoldDB" id="A0A1M6QX86"/>